<protein>
    <submittedName>
        <fullName evidence="1">Uncharacterized protein</fullName>
    </submittedName>
</protein>
<accession>A0A1C0ARH4</accession>
<dbReference type="SUPFAM" id="SSF50939">
    <property type="entry name" value="Sialidases"/>
    <property type="match status" value="1"/>
</dbReference>
<sequence length="148" mass="14843">MSTTSPVSKRRIGAVVAAVATFAIVSASAATLGGLDNQSLGANSNTVVAPVENGVTLTFDTSYDAAAQAYVVTAVDLQATDPAETISDDAEIKLTLVDAADAVLVEYVSTDGGETWTDPAVTVTAHDVARASVVIDGGVVAVSASEID</sequence>
<comment type="caution">
    <text evidence="1">The sequence shown here is derived from an EMBL/GenBank/DDBJ whole genome shotgun (WGS) entry which is preliminary data.</text>
</comment>
<evidence type="ECO:0000313" key="1">
    <source>
        <dbReference type="EMBL" id="OCL36936.1"/>
    </source>
</evidence>
<name>A0A1C0ARH4_9ACTN</name>
<dbReference type="RefSeq" id="WP_068749903.1">
    <property type="nucleotide sequence ID" value="NZ_LR214441.1"/>
</dbReference>
<gene>
    <name evidence="1" type="ORF">BCR15_12700</name>
</gene>
<dbReference type="Proteomes" id="UP000093501">
    <property type="component" value="Unassembled WGS sequence"/>
</dbReference>
<organism evidence="1 2">
    <name type="scientific">Tessaracoccus lapidicaptus</name>
    <dbReference type="NCBI Taxonomy" id="1427523"/>
    <lineage>
        <taxon>Bacteria</taxon>
        <taxon>Bacillati</taxon>
        <taxon>Actinomycetota</taxon>
        <taxon>Actinomycetes</taxon>
        <taxon>Propionibacteriales</taxon>
        <taxon>Propionibacteriaceae</taxon>
        <taxon>Tessaracoccus</taxon>
    </lineage>
</organism>
<keyword evidence="2" id="KW-1185">Reference proteome</keyword>
<dbReference type="EMBL" id="MBQD01000004">
    <property type="protein sequence ID" value="OCL36936.1"/>
    <property type="molecule type" value="Genomic_DNA"/>
</dbReference>
<proteinExistence type="predicted"/>
<dbReference type="InterPro" id="IPR036278">
    <property type="entry name" value="Sialidase_sf"/>
</dbReference>
<evidence type="ECO:0000313" key="2">
    <source>
        <dbReference type="Proteomes" id="UP000093501"/>
    </source>
</evidence>
<dbReference type="AlphaFoldDB" id="A0A1C0ARH4"/>
<reference evidence="2" key="1">
    <citation type="submission" date="2016-07" db="EMBL/GenBank/DDBJ databases">
        <authorList>
            <person name="Florea S."/>
            <person name="Webb J.S."/>
            <person name="Jaromczyk J."/>
            <person name="Schardl C.L."/>
        </authorList>
    </citation>
    <scope>NUCLEOTIDE SEQUENCE [LARGE SCALE GENOMIC DNA]</scope>
    <source>
        <strain evidence="2">IPBSL-7</strain>
    </source>
</reference>